<feature type="transmembrane region" description="Helical" evidence="8">
    <location>
        <begin position="137"/>
        <end position="156"/>
    </location>
</feature>
<dbReference type="KEGG" id="gaw:V144x_52010"/>
<dbReference type="EMBL" id="CP037920">
    <property type="protein sequence ID" value="QDT99688.1"/>
    <property type="molecule type" value="Genomic_DNA"/>
</dbReference>
<dbReference type="GO" id="GO:0005886">
    <property type="term" value="C:plasma membrane"/>
    <property type="evidence" value="ECO:0007669"/>
    <property type="project" value="UniProtKB-SubCell"/>
</dbReference>
<name>A0A517W367_9PLAN</name>
<evidence type="ECO:0000256" key="4">
    <source>
        <dbReference type="ARBA" id="ARBA00022692"/>
    </source>
</evidence>
<keyword evidence="4 8" id="KW-0812">Transmembrane</keyword>
<sequence length="179" mass="20324">MKFFCLLLLCYFLLIVQISFVPDAIMAGSRPNLILLILCFGLFWHRDTKIFLWAIIVGLICETFDSSIPGMGILLLTCLSWIAYRIQTHFEIRSLLSRFILIAVTAFLFDGFFRVLNQWDAKVLSDLSTLAQQSAGNALYTAVVGASLLMAFNTIWRFIPVGLQQNLGNKTVYNSRFTH</sequence>
<keyword evidence="6 8" id="KW-1133">Transmembrane helix</keyword>
<evidence type="ECO:0000256" key="5">
    <source>
        <dbReference type="ARBA" id="ARBA00022960"/>
    </source>
</evidence>
<evidence type="ECO:0000313" key="10">
    <source>
        <dbReference type="Proteomes" id="UP000318704"/>
    </source>
</evidence>
<evidence type="ECO:0000256" key="7">
    <source>
        <dbReference type="ARBA" id="ARBA00023136"/>
    </source>
</evidence>
<dbReference type="NCBIfam" id="TIGR03426">
    <property type="entry name" value="shape_MreD"/>
    <property type="match status" value="1"/>
</dbReference>
<dbReference type="RefSeq" id="WP_197998634.1">
    <property type="nucleotide sequence ID" value="NZ_CP037920.1"/>
</dbReference>
<evidence type="ECO:0000256" key="3">
    <source>
        <dbReference type="ARBA" id="ARBA00022475"/>
    </source>
</evidence>
<dbReference type="GO" id="GO:0008360">
    <property type="term" value="P:regulation of cell shape"/>
    <property type="evidence" value="ECO:0007669"/>
    <property type="project" value="UniProtKB-KW"/>
</dbReference>
<dbReference type="AlphaFoldDB" id="A0A517W367"/>
<comment type="subcellular location">
    <subcellularLocation>
        <location evidence="1">Cell membrane</location>
        <topology evidence="1">Multi-pass membrane protein</topology>
    </subcellularLocation>
</comment>
<keyword evidence="7 8" id="KW-0472">Membrane</keyword>
<evidence type="ECO:0000256" key="6">
    <source>
        <dbReference type="ARBA" id="ARBA00022989"/>
    </source>
</evidence>
<proteinExistence type="inferred from homology"/>
<protein>
    <submittedName>
        <fullName evidence="9">Uncharacterized protein</fullName>
    </submittedName>
</protein>
<keyword evidence="3" id="KW-1003">Cell membrane</keyword>
<organism evidence="9 10">
    <name type="scientific">Gimesia aquarii</name>
    <dbReference type="NCBI Taxonomy" id="2527964"/>
    <lineage>
        <taxon>Bacteria</taxon>
        <taxon>Pseudomonadati</taxon>
        <taxon>Planctomycetota</taxon>
        <taxon>Planctomycetia</taxon>
        <taxon>Planctomycetales</taxon>
        <taxon>Planctomycetaceae</taxon>
        <taxon>Gimesia</taxon>
    </lineage>
</organism>
<reference evidence="9 10" key="1">
    <citation type="submission" date="2019-03" db="EMBL/GenBank/DDBJ databases">
        <title>Deep-cultivation of Planctomycetes and their phenomic and genomic characterization uncovers novel biology.</title>
        <authorList>
            <person name="Wiegand S."/>
            <person name="Jogler M."/>
            <person name="Boedeker C."/>
            <person name="Pinto D."/>
            <person name="Vollmers J."/>
            <person name="Rivas-Marin E."/>
            <person name="Kohn T."/>
            <person name="Peeters S.H."/>
            <person name="Heuer A."/>
            <person name="Rast P."/>
            <person name="Oberbeckmann S."/>
            <person name="Bunk B."/>
            <person name="Jeske O."/>
            <person name="Meyerdierks A."/>
            <person name="Storesund J.E."/>
            <person name="Kallscheuer N."/>
            <person name="Luecker S."/>
            <person name="Lage O.M."/>
            <person name="Pohl T."/>
            <person name="Merkel B.J."/>
            <person name="Hornburger P."/>
            <person name="Mueller R.-W."/>
            <person name="Bruemmer F."/>
            <person name="Labrenz M."/>
            <person name="Spormann A.M."/>
            <person name="Op den Camp H."/>
            <person name="Overmann J."/>
            <person name="Amann R."/>
            <person name="Jetten M.S.M."/>
            <person name="Mascher T."/>
            <person name="Medema M.H."/>
            <person name="Devos D.P."/>
            <person name="Kaster A.-K."/>
            <person name="Ovreas L."/>
            <person name="Rohde M."/>
            <person name="Galperin M.Y."/>
            <person name="Jogler C."/>
        </authorList>
    </citation>
    <scope>NUCLEOTIDE SEQUENCE [LARGE SCALE GENOMIC DNA]</scope>
    <source>
        <strain evidence="9 10">V144</strain>
    </source>
</reference>
<gene>
    <name evidence="9" type="ORF">V144x_52010</name>
</gene>
<accession>A0A517W367</accession>
<evidence type="ECO:0000256" key="1">
    <source>
        <dbReference type="ARBA" id="ARBA00004651"/>
    </source>
</evidence>
<evidence type="ECO:0000313" key="9">
    <source>
        <dbReference type="EMBL" id="QDT99688.1"/>
    </source>
</evidence>
<feature type="transmembrane region" description="Helical" evidence="8">
    <location>
        <begin position="51"/>
        <end position="84"/>
    </location>
</feature>
<evidence type="ECO:0000256" key="2">
    <source>
        <dbReference type="ARBA" id="ARBA00007776"/>
    </source>
</evidence>
<feature type="transmembrane region" description="Helical" evidence="8">
    <location>
        <begin position="96"/>
        <end position="117"/>
    </location>
</feature>
<evidence type="ECO:0000256" key="8">
    <source>
        <dbReference type="SAM" id="Phobius"/>
    </source>
</evidence>
<dbReference type="Proteomes" id="UP000318704">
    <property type="component" value="Chromosome"/>
</dbReference>
<keyword evidence="5" id="KW-0133">Cell shape</keyword>
<comment type="similarity">
    <text evidence="2">Belongs to the MreD family.</text>
</comment>
<dbReference type="InterPro" id="IPR007227">
    <property type="entry name" value="Cell_shape_determining_MreD"/>
</dbReference>